<feature type="transmembrane region" description="Helical" evidence="6">
    <location>
        <begin position="15"/>
        <end position="35"/>
    </location>
</feature>
<evidence type="ECO:0000256" key="1">
    <source>
        <dbReference type="ARBA" id="ARBA00003416"/>
    </source>
</evidence>
<dbReference type="KEGG" id="ptaw:DW352_21185"/>
<keyword evidence="5" id="KW-0233">DNA recombination</keyword>
<dbReference type="PANTHER" id="PTHR30563:SF0">
    <property type="entry name" value="DNA RECOMBINATION PROTEIN RMUC"/>
    <property type="match status" value="1"/>
</dbReference>
<name>A0A346A0W6_9HYPH</name>
<keyword evidence="8" id="KW-1185">Reference proteome</keyword>
<dbReference type="OrthoDB" id="370725at2"/>
<reference evidence="7 8" key="1">
    <citation type="submission" date="2018-07" db="EMBL/GenBank/DDBJ databases">
        <authorList>
            <person name="Quirk P.G."/>
            <person name="Krulwich T.A."/>
        </authorList>
    </citation>
    <scope>NUCLEOTIDE SEQUENCE [LARGE SCALE GENOMIC DNA]</scope>
    <source>
        <strain evidence="7 8">CC-BB4</strain>
    </source>
</reference>
<evidence type="ECO:0000256" key="5">
    <source>
        <dbReference type="ARBA" id="ARBA00023172"/>
    </source>
</evidence>
<evidence type="ECO:0000313" key="7">
    <source>
        <dbReference type="EMBL" id="AXK82813.1"/>
    </source>
</evidence>
<dbReference type="EMBL" id="CP031417">
    <property type="protein sequence ID" value="AXK82813.1"/>
    <property type="molecule type" value="Genomic_DNA"/>
</dbReference>
<keyword evidence="6" id="KW-0812">Transmembrane</keyword>
<proteinExistence type="inferred from homology"/>
<dbReference type="PANTHER" id="PTHR30563">
    <property type="entry name" value="DNA RECOMBINATION PROTEIN RMUC"/>
    <property type="match status" value="1"/>
</dbReference>
<evidence type="ECO:0000256" key="2">
    <source>
        <dbReference type="ARBA" id="ARBA00009840"/>
    </source>
</evidence>
<dbReference type="Pfam" id="PF02646">
    <property type="entry name" value="RmuC"/>
    <property type="match status" value="1"/>
</dbReference>
<dbReference type="GO" id="GO:0006310">
    <property type="term" value="P:DNA recombination"/>
    <property type="evidence" value="ECO:0007669"/>
    <property type="project" value="UniProtKB-KW"/>
</dbReference>
<dbReference type="Proteomes" id="UP000254889">
    <property type="component" value="Chromosome"/>
</dbReference>
<evidence type="ECO:0000256" key="3">
    <source>
        <dbReference type="ARBA" id="ARBA00021840"/>
    </source>
</evidence>
<dbReference type="AlphaFoldDB" id="A0A346A0W6"/>
<keyword evidence="4" id="KW-0175">Coiled coil</keyword>
<gene>
    <name evidence="7" type="ORF">DW352_21185</name>
</gene>
<accession>A0A346A0W6</accession>
<protein>
    <recommendedName>
        <fullName evidence="3">DNA recombination protein RmuC homolog</fullName>
    </recommendedName>
</protein>
<evidence type="ECO:0000313" key="8">
    <source>
        <dbReference type="Proteomes" id="UP000254889"/>
    </source>
</evidence>
<dbReference type="InterPro" id="IPR003798">
    <property type="entry name" value="DNA_recombination_RmuC"/>
</dbReference>
<keyword evidence="6" id="KW-1133">Transmembrane helix</keyword>
<comment type="function">
    <text evidence="1">Involved in DNA recombination.</text>
</comment>
<comment type="similarity">
    <text evidence="2">Belongs to the RmuC family.</text>
</comment>
<sequence length="373" mass="41171">MPETLQQLLALPVPLPLIFGIVTTIGIIGIIVILLRPRPPATDAAAEQRMADLNARVQAMGELLAKAQGQLQQTVHERLDAVTARLGESMQTSTKHTAEHLQQLHARLAVIDNAQKNITDLATQVTSLQNVLSNKQSRGAFGQAQLEAIVADILPKGAFEFQYTLSNRMRPDCVIFMPDSGPLVIDAKFPLEAMTAFRDAQTEDDRKAAIQRVRQDIAKHITDIAGKYLLPGETQDIALMFIPSESVYAELHERFDDMVQRAQRARVMIVSPTLMVMAIQVIKQVRKDAQMREAADQIRNEVGHMMKDVRLLGERVRKLQTHLGQTTTDVESILTSAGRIEKRAARIEDLEFDGDSGGAEVIPAPIRSLGAAE</sequence>
<dbReference type="RefSeq" id="WP_115693192.1">
    <property type="nucleotide sequence ID" value="NZ_CP031417.1"/>
</dbReference>
<evidence type="ECO:0000256" key="4">
    <source>
        <dbReference type="ARBA" id="ARBA00023054"/>
    </source>
</evidence>
<organism evidence="7 8">
    <name type="scientific">Pseudolabrys taiwanensis</name>
    <dbReference type="NCBI Taxonomy" id="331696"/>
    <lineage>
        <taxon>Bacteria</taxon>
        <taxon>Pseudomonadati</taxon>
        <taxon>Pseudomonadota</taxon>
        <taxon>Alphaproteobacteria</taxon>
        <taxon>Hyphomicrobiales</taxon>
        <taxon>Xanthobacteraceae</taxon>
        <taxon>Pseudolabrys</taxon>
    </lineage>
</organism>
<evidence type="ECO:0000256" key="6">
    <source>
        <dbReference type="SAM" id="Phobius"/>
    </source>
</evidence>
<keyword evidence="6" id="KW-0472">Membrane</keyword>